<evidence type="ECO:0000259" key="2">
    <source>
        <dbReference type="Pfam" id="PF23439"/>
    </source>
</evidence>
<sequence length="240" mass="25032">MTERIDLDDIETDDDEEPAPDRDSWLRGGGPDWIDGDSADSAVGRGRDDGAAGSADTDPADADSGDDAAAADGSADAIPRVPRKNEDKPAGIPTDSGGSGTGATPSDAPDDARPMGGGPHGGGIDEMTLALTYDALTELSDPRLVVVSAREWADWIGIVGDVSAPVITRFQREHGVDADFFNGTGDGPVERLAEVDETSMFYAERLAVVGTDDDEWIAEAAGWEFIPLETAAEKAGWDLG</sequence>
<feature type="compositionally biased region" description="Low complexity" evidence="1">
    <location>
        <begin position="67"/>
        <end position="77"/>
    </location>
</feature>
<keyword evidence="4" id="KW-1185">Reference proteome</keyword>
<dbReference type="InterPro" id="IPR055548">
    <property type="entry name" value="DUF7124"/>
</dbReference>
<dbReference type="AlphaFoldDB" id="A0ABD6C125"/>
<feature type="domain" description="DUF7124" evidence="2">
    <location>
        <begin position="127"/>
        <end position="239"/>
    </location>
</feature>
<proteinExistence type="predicted"/>
<name>A0ABD6C125_9EURY</name>
<dbReference type="EMBL" id="JBHUDB010000004">
    <property type="protein sequence ID" value="MFD1570665.1"/>
    <property type="molecule type" value="Genomic_DNA"/>
</dbReference>
<reference evidence="3 4" key="1">
    <citation type="journal article" date="2019" name="Int. J. Syst. Evol. Microbiol.">
        <title>The Global Catalogue of Microorganisms (GCM) 10K type strain sequencing project: providing services to taxonomists for standard genome sequencing and annotation.</title>
        <authorList>
            <consortium name="The Broad Institute Genomics Platform"/>
            <consortium name="The Broad Institute Genome Sequencing Center for Infectious Disease"/>
            <person name="Wu L."/>
            <person name="Ma J."/>
        </authorList>
    </citation>
    <scope>NUCLEOTIDE SEQUENCE [LARGE SCALE GENOMIC DNA]</scope>
    <source>
        <strain evidence="3 4">CGMCC 1.12689</strain>
    </source>
</reference>
<feature type="compositionally biased region" description="Acidic residues" evidence="1">
    <location>
        <begin position="8"/>
        <end position="18"/>
    </location>
</feature>
<dbReference type="RefSeq" id="WP_256416915.1">
    <property type="nucleotide sequence ID" value="NZ_JANHDL010000001.1"/>
</dbReference>
<evidence type="ECO:0000313" key="4">
    <source>
        <dbReference type="Proteomes" id="UP001597185"/>
    </source>
</evidence>
<organism evidence="3 4">
    <name type="scientific">Halorubrum laminariae</name>
    <dbReference type="NCBI Taxonomy" id="1433523"/>
    <lineage>
        <taxon>Archaea</taxon>
        <taxon>Methanobacteriati</taxon>
        <taxon>Methanobacteriota</taxon>
        <taxon>Stenosarchaea group</taxon>
        <taxon>Halobacteria</taxon>
        <taxon>Halobacteriales</taxon>
        <taxon>Haloferacaceae</taxon>
        <taxon>Halorubrum</taxon>
    </lineage>
</organism>
<gene>
    <name evidence="3" type="ORF">ACFR9T_08680</name>
</gene>
<comment type="caution">
    <text evidence="3">The sequence shown here is derived from an EMBL/GenBank/DDBJ whole genome shotgun (WGS) entry which is preliminary data.</text>
</comment>
<accession>A0ABD6C125</accession>
<evidence type="ECO:0000256" key="1">
    <source>
        <dbReference type="SAM" id="MobiDB-lite"/>
    </source>
</evidence>
<dbReference type="Pfam" id="PF23439">
    <property type="entry name" value="DUF7124"/>
    <property type="match status" value="1"/>
</dbReference>
<protein>
    <recommendedName>
        <fullName evidence="2">DUF7124 domain-containing protein</fullName>
    </recommendedName>
</protein>
<feature type="region of interest" description="Disordered" evidence="1">
    <location>
        <begin position="1"/>
        <end position="123"/>
    </location>
</feature>
<evidence type="ECO:0000313" key="3">
    <source>
        <dbReference type="EMBL" id="MFD1570665.1"/>
    </source>
</evidence>
<dbReference type="Proteomes" id="UP001597185">
    <property type="component" value="Unassembled WGS sequence"/>
</dbReference>